<evidence type="ECO:0000313" key="3">
    <source>
        <dbReference type="Proteomes" id="UP000235392"/>
    </source>
</evidence>
<feature type="region of interest" description="Disordered" evidence="1">
    <location>
        <begin position="128"/>
        <end position="183"/>
    </location>
</feature>
<organism evidence="2 3">
    <name type="scientific">Puccinia coronata f. sp. avenae</name>
    <dbReference type="NCBI Taxonomy" id="200324"/>
    <lineage>
        <taxon>Eukaryota</taxon>
        <taxon>Fungi</taxon>
        <taxon>Dikarya</taxon>
        <taxon>Basidiomycota</taxon>
        <taxon>Pucciniomycotina</taxon>
        <taxon>Pucciniomycetes</taxon>
        <taxon>Pucciniales</taxon>
        <taxon>Pucciniaceae</taxon>
        <taxon>Puccinia</taxon>
    </lineage>
</organism>
<gene>
    <name evidence="2" type="ORF">PCASD_23228</name>
</gene>
<proteinExistence type="predicted"/>
<dbReference type="Proteomes" id="UP000235392">
    <property type="component" value="Unassembled WGS sequence"/>
</dbReference>
<feature type="compositionally biased region" description="Low complexity" evidence="1">
    <location>
        <begin position="162"/>
        <end position="174"/>
    </location>
</feature>
<sequence length="231" mass="24773">MIDSQGRCMVPSKQSHGLNIHARVGSFVVDCVTARLALSQFEPHPIIPTRPIPPPPSPSVDTSAVALAASHSHRVCIIPQSPGFFPNRVWIVSQSHGFLFTHGPFSRAISFFVFFHLFTEYHGGEGHQLNELPGSTSQQPNAIGRPNADPHEGGREEDPRRAAAAAAEARAQAAKSRGTKGGEIAKALSNQAADGGRVDQAIATGGQSANQKPLIVRPQFLSTVFPYYNKI</sequence>
<dbReference type="EMBL" id="PGCI01000805">
    <property type="protein sequence ID" value="PLW15130.1"/>
    <property type="molecule type" value="Genomic_DNA"/>
</dbReference>
<name>A0A2N5SPK4_9BASI</name>
<evidence type="ECO:0000256" key="1">
    <source>
        <dbReference type="SAM" id="MobiDB-lite"/>
    </source>
</evidence>
<evidence type="ECO:0000313" key="2">
    <source>
        <dbReference type="EMBL" id="PLW15130.1"/>
    </source>
</evidence>
<feature type="compositionally biased region" description="Basic and acidic residues" evidence="1">
    <location>
        <begin position="148"/>
        <end position="161"/>
    </location>
</feature>
<accession>A0A2N5SPK4</accession>
<comment type="caution">
    <text evidence="2">The sequence shown here is derived from an EMBL/GenBank/DDBJ whole genome shotgun (WGS) entry which is preliminary data.</text>
</comment>
<evidence type="ECO:0008006" key="4">
    <source>
        <dbReference type="Google" id="ProtNLM"/>
    </source>
</evidence>
<protein>
    <recommendedName>
        <fullName evidence="4">SMP domain-containing protein</fullName>
    </recommendedName>
</protein>
<reference evidence="2 3" key="1">
    <citation type="submission" date="2017-11" db="EMBL/GenBank/DDBJ databases">
        <title>De novo assembly and phasing of dikaryotic genomes from two isolates of Puccinia coronata f. sp. avenae, the causal agent of oat crown rust.</title>
        <authorList>
            <person name="Miller M.E."/>
            <person name="Zhang Y."/>
            <person name="Omidvar V."/>
            <person name="Sperschneider J."/>
            <person name="Schwessinger B."/>
            <person name="Raley C."/>
            <person name="Palmer J.M."/>
            <person name="Garnica D."/>
            <person name="Upadhyaya N."/>
            <person name="Rathjen J."/>
            <person name="Taylor J.M."/>
            <person name="Park R.F."/>
            <person name="Dodds P.N."/>
            <person name="Hirsch C.D."/>
            <person name="Kianian S.F."/>
            <person name="Figueroa M."/>
        </authorList>
    </citation>
    <scope>NUCLEOTIDE SEQUENCE [LARGE SCALE GENOMIC DNA]</scope>
    <source>
        <strain evidence="2">12SD80</strain>
    </source>
</reference>
<dbReference type="AlphaFoldDB" id="A0A2N5SPK4"/>